<feature type="domain" description="WSC" evidence="7">
    <location>
        <begin position="99"/>
        <end position="191"/>
    </location>
</feature>
<dbReference type="PANTHER" id="PTHR24269:SF16">
    <property type="entry name" value="PROTEIN SLG1"/>
    <property type="match status" value="1"/>
</dbReference>
<keyword evidence="5" id="KW-0472">Membrane</keyword>
<dbReference type="GO" id="GO:0005886">
    <property type="term" value="C:plasma membrane"/>
    <property type="evidence" value="ECO:0007669"/>
    <property type="project" value="TreeGrafter"/>
</dbReference>
<dbReference type="PROSITE" id="PS51212">
    <property type="entry name" value="WSC"/>
    <property type="match status" value="4"/>
</dbReference>
<evidence type="ECO:0000256" key="4">
    <source>
        <dbReference type="ARBA" id="ARBA00022989"/>
    </source>
</evidence>
<dbReference type="InterPro" id="IPR002889">
    <property type="entry name" value="WSC_carb-bd"/>
</dbReference>
<gene>
    <name evidence="8" type="ORF">BOX15_Mlig010310g1</name>
</gene>
<evidence type="ECO:0000259" key="7">
    <source>
        <dbReference type="PROSITE" id="PS51212"/>
    </source>
</evidence>
<evidence type="ECO:0000313" key="8">
    <source>
        <dbReference type="EMBL" id="PAA60264.1"/>
    </source>
</evidence>
<feature type="non-terminal residue" evidence="8">
    <location>
        <position position="402"/>
    </location>
</feature>
<dbReference type="Pfam" id="PF01822">
    <property type="entry name" value="WSC"/>
    <property type="match status" value="4"/>
</dbReference>
<dbReference type="InterPro" id="IPR051836">
    <property type="entry name" value="Kremen_rcpt"/>
</dbReference>
<dbReference type="SMART" id="SM00321">
    <property type="entry name" value="WSC"/>
    <property type="match status" value="4"/>
</dbReference>
<organism evidence="8 9">
    <name type="scientific">Macrostomum lignano</name>
    <dbReference type="NCBI Taxonomy" id="282301"/>
    <lineage>
        <taxon>Eukaryota</taxon>
        <taxon>Metazoa</taxon>
        <taxon>Spiralia</taxon>
        <taxon>Lophotrochozoa</taxon>
        <taxon>Platyhelminthes</taxon>
        <taxon>Rhabditophora</taxon>
        <taxon>Macrostomorpha</taxon>
        <taxon>Macrostomida</taxon>
        <taxon>Macrostomidae</taxon>
        <taxon>Macrostomum</taxon>
    </lineage>
</organism>
<accession>A0A267EH38</accession>
<evidence type="ECO:0000256" key="6">
    <source>
        <dbReference type="ARBA" id="ARBA00023180"/>
    </source>
</evidence>
<reference evidence="8 9" key="1">
    <citation type="submission" date="2017-06" db="EMBL/GenBank/DDBJ databases">
        <title>A platform for efficient transgenesis in Macrostomum lignano, a flatworm model organism for stem cell research.</title>
        <authorList>
            <person name="Berezikov E."/>
        </authorList>
    </citation>
    <scope>NUCLEOTIDE SEQUENCE [LARGE SCALE GENOMIC DNA]</scope>
    <source>
        <strain evidence="8">DV1</strain>
        <tissue evidence="8">Whole organism</tissue>
    </source>
</reference>
<keyword evidence="6" id="KW-0325">Glycoprotein</keyword>
<feature type="domain" description="WSC" evidence="7">
    <location>
        <begin position="201"/>
        <end position="291"/>
    </location>
</feature>
<evidence type="ECO:0000256" key="5">
    <source>
        <dbReference type="ARBA" id="ARBA00023136"/>
    </source>
</evidence>
<comment type="subcellular location">
    <subcellularLocation>
        <location evidence="1">Membrane</location>
        <topology evidence="1">Single-pass membrane protein</topology>
    </subcellularLocation>
</comment>
<sequence length="402" mass="44988">MSHIGCFVDGRRRDLPTVGGKGSMTVGRCYGLCKKKGFRFFGVQIGKQCWCGNHYGRYGRRDKRECRYQCRGDKTTYCGGSWRNDVYATGVVVASKAAGVKYVGCFKDNRNRDLPVVYTANYKTTKAYCFRYCRAKGYRYFGLQNGNACTCGNTVGRYGKAKSKDCARSTCKGDKRSKCGGPWRNSVFTTGLKPKSFKTPGMSHIGCFIDGRRRDLPTLGGKGSMTVGRCYGLCKKKGFRFFGVQIGKQCWCGNHYGRYGRRDKRECRYQCRGDKTTYCGGSWRNDVYATGVVVASKAAGVKYVGCFKDNRNRDLPVVYTANYKTTKAYCFRYCRAKGYRYFGLQNGNACTCGNTVGRYGRASSKDCARSTCKGDKRSKCGGPWRNSVFTTGLKPKSFKSKC</sequence>
<dbReference type="PANTHER" id="PTHR24269">
    <property type="entry name" value="KREMEN PROTEIN"/>
    <property type="match status" value="1"/>
</dbReference>
<keyword evidence="3" id="KW-0732">Signal</keyword>
<dbReference type="AlphaFoldDB" id="A0A267EH38"/>
<dbReference type="STRING" id="282301.A0A267EH38"/>
<keyword evidence="2" id="KW-0812">Transmembrane</keyword>
<protein>
    <recommendedName>
        <fullName evidence="7">WSC domain-containing protein</fullName>
    </recommendedName>
</protein>
<evidence type="ECO:0000256" key="3">
    <source>
        <dbReference type="ARBA" id="ARBA00022729"/>
    </source>
</evidence>
<proteinExistence type="predicted"/>
<feature type="domain" description="WSC" evidence="7">
    <location>
        <begin position="300"/>
        <end position="392"/>
    </location>
</feature>
<feature type="domain" description="WSC" evidence="7">
    <location>
        <begin position="1"/>
        <end position="90"/>
    </location>
</feature>
<evidence type="ECO:0000256" key="2">
    <source>
        <dbReference type="ARBA" id="ARBA00022692"/>
    </source>
</evidence>
<evidence type="ECO:0000256" key="1">
    <source>
        <dbReference type="ARBA" id="ARBA00004167"/>
    </source>
</evidence>
<dbReference type="EMBL" id="NIVC01002172">
    <property type="protein sequence ID" value="PAA60264.1"/>
    <property type="molecule type" value="Genomic_DNA"/>
</dbReference>
<keyword evidence="4" id="KW-1133">Transmembrane helix</keyword>
<comment type="caution">
    <text evidence="8">The sequence shown here is derived from an EMBL/GenBank/DDBJ whole genome shotgun (WGS) entry which is preliminary data.</text>
</comment>
<dbReference type="OrthoDB" id="6151979at2759"/>
<name>A0A267EH38_9PLAT</name>
<keyword evidence="9" id="KW-1185">Reference proteome</keyword>
<evidence type="ECO:0000313" key="9">
    <source>
        <dbReference type="Proteomes" id="UP000215902"/>
    </source>
</evidence>
<dbReference type="Proteomes" id="UP000215902">
    <property type="component" value="Unassembled WGS sequence"/>
</dbReference>